<dbReference type="PANTHER" id="PTHR33558">
    <property type="entry name" value="GLUTAREDOXIN-LIKE PROTEIN C5ORF63 HOMOLOG"/>
    <property type="match status" value="1"/>
</dbReference>
<name>A0ABU0W4A1_9GAMM</name>
<dbReference type="InterPro" id="IPR052565">
    <property type="entry name" value="Glutaredoxin-like_YDR286C"/>
</dbReference>
<dbReference type="InterPro" id="IPR036249">
    <property type="entry name" value="Thioredoxin-like_sf"/>
</dbReference>
<protein>
    <submittedName>
        <fullName evidence="1">Glutaredoxin family protein</fullName>
    </submittedName>
</protein>
<dbReference type="Proteomes" id="UP001239019">
    <property type="component" value="Unassembled WGS sequence"/>
</dbReference>
<comment type="caution">
    <text evidence="1">The sequence shown here is derived from an EMBL/GenBank/DDBJ whole genome shotgun (WGS) entry which is preliminary data.</text>
</comment>
<dbReference type="Gene3D" id="3.40.30.10">
    <property type="entry name" value="Glutaredoxin"/>
    <property type="match status" value="1"/>
</dbReference>
<gene>
    <name evidence="1" type="ORF">RBH19_00195</name>
</gene>
<evidence type="ECO:0000313" key="2">
    <source>
        <dbReference type="Proteomes" id="UP001239019"/>
    </source>
</evidence>
<evidence type="ECO:0000313" key="1">
    <source>
        <dbReference type="EMBL" id="MDQ2068290.1"/>
    </source>
</evidence>
<proteinExistence type="predicted"/>
<dbReference type="SUPFAM" id="SSF52833">
    <property type="entry name" value="Thioredoxin-like"/>
    <property type="match status" value="1"/>
</dbReference>
<keyword evidence="2" id="KW-1185">Reference proteome</keyword>
<dbReference type="EMBL" id="JAVDDT010000001">
    <property type="protein sequence ID" value="MDQ2068290.1"/>
    <property type="molecule type" value="Genomic_DNA"/>
</dbReference>
<dbReference type="PANTHER" id="PTHR33558:SF1">
    <property type="entry name" value="GLUTAREDOXIN-LIKE PROTEIN C5ORF63 HOMOLOG"/>
    <property type="match status" value="1"/>
</dbReference>
<organism evidence="1 2">
    <name type="scientific">Natronospira bacteriovora</name>
    <dbReference type="NCBI Taxonomy" id="3069753"/>
    <lineage>
        <taxon>Bacteria</taxon>
        <taxon>Pseudomonadati</taxon>
        <taxon>Pseudomonadota</taxon>
        <taxon>Gammaproteobacteria</taxon>
        <taxon>Natronospirales</taxon>
        <taxon>Natronospiraceae</taxon>
        <taxon>Natronospira</taxon>
    </lineage>
</organism>
<reference evidence="1 2" key="1">
    <citation type="submission" date="2023-08" db="EMBL/GenBank/DDBJ databases">
        <title>Whole-genome sequencing of halo(alkali)philic microorganisms from hypersaline lakes.</title>
        <authorList>
            <person name="Sorokin D.Y."/>
            <person name="Abbas B."/>
            <person name="Merkel A.Y."/>
        </authorList>
    </citation>
    <scope>NUCLEOTIDE SEQUENCE [LARGE SCALE GENOMIC DNA]</scope>
    <source>
        <strain evidence="1 2">AB-CW4</strain>
    </source>
</reference>
<dbReference type="Pfam" id="PF05768">
    <property type="entry name" value="Glrx-like"/>
    <property type="match status" value="1"/>
</dbReference>
<accession>A0ABU0W4A1</accession>
<sequence length="88" mass="9605">MSTGDSGTAPTLTLYGRPNCGLCDTMLEAIHARYGQALIIEKIDISGDPQLERRYGLKIPVLALGEEVICYGHLDSERLAQTLSRQAQ</sequence>
<dbReference type="InterPro" id="IPR008554">
    <property type="entry name" value="Glutaredoxin-like"/>
</dbReference>
<dbReference type="RefSeq" id="WP_306726779.1">
    <property type="nucleotide sequence ID" value="NZ_JAVDDT010000001.1"/>
</dbReference>